<dbReference type="SUPFAM" id="SSF51011">
    <property type="entry name" value="Glycosyl hydrolase domain"/>
    <property type="match status" value="1"/>
</dbReference>
<dbReference type="Gene3D" id="2.60.40.4040">
    <property type="match status" value="1"/>
</dbReference>
<dbReference type="GO" id="GO:0004553">
    <property type="term" value="F:hydrolase activity, hydrolyzing O-glycosyl compounds"/>
    <property type="evidence" value="ECO:0007669"/>
    <property type="project" value="InterPro"/>
</dbReference>
<dbReference type="KEGG" id="dpu:SU48_13635"/>
<dbReference type="PANTHER" id="PTHR22762:SF120">
    <property type="entry name" value="HETEROGLYCAN GLUCOSIDASE 1"/>
    <property type="match status" value="1"/>
</dbReference>
<evidence type="ECO:0000313" key="6">
    <source>
        <dbReference type="EMBL" id="ANE44628.1"/>
    </source>
</evidence>
<evidence type="ECO:0000259" key="3">
    <source>
        <dbReference type="Pfam" id="PF01055"/>
    </source>
</evidence>
<protein>
    <submittedName>
        <fullName evidence="6">Alpha-glucosidase</fullName>
    </submittedName>
</protein>
<dbReference type="AlphaFoldDB" id="A0A172TC72"/>
<evidence type="ECO:0000313" key="7">
    <source>
        <dbReference type="Proteomes" id="UP000077363"/>
    </source>
</evidence>
<feature type="domain" description="Glycosyl hydrolase family 31 C-terminal" evidence="5">
    <location>
        <begin position="591"/>
        <end position="680"/>
    </location>
</feature>
<evidence type="ECO:0000259" key="5">
    <source>
        <dbReference type="Pfam" id="PF21365"/>
    </source>
</evidence>
<dbReference type="SUPFAM" id="SSF51445">
    <property type="entry name" value="(Trans)glycosidases"/>
    <property type="match status" value="1"/>
</dbReference>
<dbReference type="RefSeq" id="WP_064015714.1">
    <property type="nucleotide sequence ID" value="NZ_CP011387.1"/>
</dbReference>
<dbReference type="PATRIC" id="fig|1182568.3.peg.2812"/>
<dbReference type="CDD" id="cd06604">
    <property type="entry name" value="GH31_glucosidase_II_MalA"/>
    <property type="match status" value="1"/>
</dbReference>
<name>A0A172TC72_9DEIO</name>
<dbReference type="Gene3D" id="3.20.20.80">
    <property type="entry name" value="Glycosidases"/>
    <property type="match status" value="1"/>
</dbReference>
<comment type="similarity">
    <text evidence="1 2">Belongs to the glycosyl hydrolase 31 family.</text>
</comment>
<dbReference type="InterPro" id="IPR000322">
    <property type="entry name" value="Glyco_hydro_31_TIM"/>
</dbReference>
<dbReference type="CDD" id="cd14752">
    <property type="entry name" value="GH31_N"/>
    <property type="match status" value="1"/>
</dbReference>
<evidence type="ECO:0000256" key="1">
    <source>
        <dbReference type="ARBA" id="ARBA00007806"/>
    </source>
</evidence>
<dbReference type="Pfam" id="PF13802">
    <property type="entry name" value="Gal_mutarotas_2"/>
    <property type="match status" value="1"/>
</dbReference>
<evidence type="ECO:0000259" key="4">
    <source>
        <dbReference type="Pfam" id="PF13802"/>
    </source>
</evidence>
<dbReference type="STRING" id="1182568.SU48_13635"/>
<dbReference type="EMBL" id="CP011387">
    <property type="protein sequence ID" value="ANE44628.1"/>
    <property type="molecule type" value="Genomic_DNA"/>
</dbReference>
<accession>A0A172TC72</accession>
<dbReference type="InterPro" id="IPR017853">
    <property type="entry name" value="GH"/>
</dbReference>
<dbReference type="SUPFAM" id="SSF74650">
    <property type="entry name" value="Galactose mutarotase-like"/>
    <property type="match status" value="1"/>
</dbReference>
<gene>
    <name evidence="6" type="ORF">SU48_13635</name>
</gene>
<dbReference type="Pfam" id="PF21365">
    <property type="entry name" value="Glyco_hydro_31_3rd"/>
    <property type="match status" value="1"/>
</dbReference>
<feature type="domain" description="Glycoside hydrolase family 31 N-terminal" evidence="4">
    <location>
        <begin position="24"/>
        <end position="211"/>
    </location>
</feature>
<dbReference type="Pfam" id="PF01055">
    <property type="entry name" value="Glyco_hydro_31_2nd"/>
    <property type="match status" value="1"/>
</dbReference>
<dbReference type="Gene3D" id="2.60.40.1760">
    <property type="entry name" value="glycosyl hydrolase (family 31)"/>
    <property type="match status" value="1"/>
</dbReference>
<reference evidence="6 7" key="1">
    <citation type="submission" date="2015-01" db="EMBL/GenBank/DDBJ databases">
        <title>Deinococcus puniceus/DY1/ whole genome sequencing.</title>
        <authorList>
            <person name="Kim M.K."/>
            <person name="Srinivasan S."/>
            <person name="Lee J.-J."/>
        </authorList>
    </citation>
    <scope>NUCLEOTIDE SEQUENCE [LARGE SCALE GENOMIC DNA]</scope>
    <source>
        <strain evidence="6 7">DY1</strain>
    </source>
</reference>
<dbReference type="InterPro" id="IPR025887">
    <property type="entry name" value="Glyco_hydro_31_N_dom"/>
</dbReference>
<organism evidence="6 7">
    <name type="scientific">Deinococcus puniceus</name>
    <dbReference type="NCBI Taxonomy" id="1182568"/>
    <lineage>
        <taxon>Bacteria</taxon>
        <taxon>Thermotogati</taxon>
        <taxon>Deinococcota</taxon>
        <taxon>Deinococci</taxon>
        <taxon>Deinococcales</taxon>
        <taxon>Deinococcaceae</taxon>
        <taxon>Deinococcus</taxon>
    </lineage>
</organism>
<keyword evidence="7" id="KW-1185">Reference proteome</keyword>
<dbReference type="GO" id="GO:0030246">
    <property type="term" value="F:carbohydrate binding"/>
    <property type="evidence" value="ECO:0007669"/>
    <property type="project" value="InterPro"/>
</dbReference>
<evidence type="ECO:0000256" key="2">
    <source>
        <dbReference type="RuleBase" id="RU361185"/>
    </source>
</evidence>
<dbReference type="Proteomes" id="UP000077363">
    <property type="component" value="Chromosome"/>
</dbReference>
<proteinExistence type="inferred from homology"/>
<keyword evidence="2" id="KW-0378">Hydrolase</keyword>
<feature type="domain" description="Glycoside hydrolase family 31 TIM barrel" evidence="3">
    <location>
        <begin position="254"/>
        <end position="582"/>
    </location>
</feature>
<dbReference type="PANTHER" id="PTHR22762">
    <property type="entry name" value="ALPHA-GLUCOSIDASE"/>
    <property type="match status" value="1"/>
</dbReference>
<dbReference type="InterPro" id="IPR048395">
    <property type="entry name" value="Glyco_hydro_31_C"/>
</dbReference>
<dbReference type="OrthoDB" id="176168at2"/>
<sequence length="803" mass="87831">MRLDHFAAEGSTVRVWGDTDVVLISVPLPGVLRLRLAPEARAGTYTFPKLPPKPSFALRPDAAAPEAVQVREAGAELVIQGGGLTCLLNRETGAWMVLDGDPQTGRVLAQAALWSGEVPNARDALDAEVFDLQRTRLTLDAPHGSAYLGFGERVGPIDKRGMHLTFWNTDCFPHHTDTDPLYVSVPFTTVVDTAGLAHGVFVDEPWRMEADVARRRPDALTFASAGPELDVYVLAGPRPADVLRRYADLTGYAPLPPLWALGAAQSRWGYKTADELRAIVAGYRERDLPLDALYVDIDYMDAYKVWTVDRHRFPDMKALVGEMLEQGVHLVPIVDPGVKAEPGYDVYDEALAGDHLVRTARGDVLVGEVWPDPAVFPDFTRPEVVAWWGSRHKLFAELGISGQWNDMNEPACFSLKQPRVTEGKTLPYDARHGNRPHIEVHNAYANGMSEASRAGYTQFSPHLRPWILTRAGYAGIQRHATVWTGDNTATWSHLALSLPMIGGLGLSGIPYAAADVAGFAGDTTGELMARWYQVAVGYPFLRNHAASGTADQEPWRFGEPFLNAIRTALHLRMQLLPHLYTLAHEATRSALPVMRPLVLHHAADPDALREDTQYLLGEGLLVAPVLRAAHTRRLVYLPAGSEWAEVFNLAEFGPVHAGGTYTVADAPLTVLPLYLKAGHAVPYTDAAPHTTAAQWPRLSWLAFAGADGFVGQLYEDAGSGPADAPSRLTRIVGEREGQSLTIRRESRGDLQGFEQRETLHLIGLKSVQSVQGAASHNYADGLLRLSLPAAWTEIRIEEGESGE</sequence>
<dbReference type="GO" id="GO:0005975">
    <property type="term" value="P:carbohydrate metabolic process"/>
    <property type="evidence" value="ECO:0007669"/>
    <property type="project" value="InterPro"/>
</dbReference>
<dbReference type="InterPro" id="IPR011013">
    <property type="entry name" value="Gal_mutarotase_sf_dom"/>
</dbReference>
<keyword evidence="2" id="KW-0326">Glycosidase</keyword>